<dbReference type="AlphaFoldDB" id="A0A1R4H2D1"/>
<dbReference type="Gene3D" id="1.20.1600.10">
    <property type="entry name" value="Outer membrane efflux proteins (OEP)"/>
    <property type="match status" value="1"/>
</dbReference>
<reference evidence="3" key="1">
    <citation type="submission" date="2017-02" db="EMBL/GenBank/DDBJ databases">
        <authorList>
            <person name="Daims H."/>
        </authorList>
    </citation>
    <scope>NUCLEOTIDE SEQUENCE [LARGE SCALE GENOMIC DNA]</scope>
</reference>
<evidence type="ECO:0000313" key="3">
    <source>
        <dbReference type="Proteomes" id="UP000195442"/>
    </source>
</evidence>
<evidence type="ECO:0000256" key="1">
    <source>
        <dbReference type="SAM" id="Coils"/>
    </source>
</evidence>
<name>A0A1R4H2D1_9GAMM</name>
<keyword evidence="3" id="KW-1185">Reference proteome</keyword>
<evidence type="ECO:0008006" key="4">
    <source>
        <dbReference type="Google" id="ProtNLM"/>
    </source>
</evidence>
<gene>
    <name evidence="2" type="ORF">CRENPOLYSF2_1620001</name>
</gene>
<proteinExistence type="predicted"/>
<keyword evidence="1" id="KW-0175">Coiled coil</keyword>
<accession>A0A1R4H2D1</accession>
<dbReference type="SUPFAM" id="SSF56954">
    <property type="entry name" value="Outer membrane efflux proteins (OEP)"/>
    <property type="match status" value="1"/>
</dbReference>
<dbReference type="Proteomes" id="UP000195442">
    <property type="component" value="Unassembled WGS sequence"/>
</dbReference>
<feature type="coiled-coil region" evidence="1">
    <location>
        <begin position="152"/>
        <end position="183"/>
    </location>
</feature>
<dbReference type="EMBL" id="FUKJ01000071">
    <property type="protein sequence ID" value="SJM90388.1"/>
    <property type="molecule type" value="Genomic_DNA"/>
</dbReference>
<evidence type="ECO:0000313" key="2">
    <source>
        <dbReference type="EMBL" id="SJM90388.1"/>
    </source>
</evidence>
<sequence length="258" mass="28651">MADLDIVEQLYAKVERRVELGDLPVADALLAQTERLQKLSNLTLAEAELMHARKRYTSITQSTKMPGQYAENLVALKEIQHNHPILAAINSQIERKQAEVKAIKLIGSGQTNVAIGINSDRGFNDSRSNETESFNIGVNVPFGGEAHLAPQIAAANVEMAKLISEREQLHRDLEQAHHEAEHNLKVNAAELDIANQLQQVAEDHLQMMQLSFSVGEIDLMDLLKIQSRAQLAILNAKERSVILERDKALYNQAVGVMP</sequence>
<organism evidence="2 3">
    <name type="scientific">Crenothrix polyspora</name>
    <dbReference type="NCBI Taxonomy" id="360316"/>
    <lineage>
        <taxon>Bacteria</taxon>
        <taxon>Pseudomonadati</taxon>
        <taxon>Pseudomonadota</taxon>
        <taxon>Gammaproteobacteria</taxon>
        <taxon>Methylococcales</taxon>
        <taxon>Crenotrichaceae</taxon>
        <taxon>Crenothrix</taxon>
    </lineage>
</organism>
<dbReference type="GO" id="GO:0015562">
    <property type="term" value="F:efflux transmembrane transporter activity"/>
    <property type="evidence" value="ECO:0007669"/>
    <property type="project" value="InterPro"/>
</dbReference>
<protein>
    <recommendedName>
        <fullName evidence="4">Outer membrane efflux protein</fullName>
    </recommendedName>
</protein>